<evidence type="ECO:0000313" key="2">
    <source>
        <dbReference type="EMBL" id="EJT50230.1"/>
    </source>
</evidence>
<dbReference type="InterPro" id="IPR029058">
    <property type="entry name" value="AB_hydrolase_fold"/>
</dbReference>
<dbReference type="RefSeq" id="XP_014181321.1">
    <property type="nucleotide sequence ID" value="XM_014325846.1"/>
</dbReference>
<dbReference type="PANTHER" id="PTHR37017">
    <property type="entry name" value="AB HYDROLASE-1 DOMAIN-CONTAINING PROTEIN-RELATED"/>
    <property type="match status" value="1"/>
</dbReference>
<proteinExistence type="predicted"/>
<reference evidence="2 3" key="1">
    <citation type="journal article" date="2012" name="Eukaryot. Cell">
        <title>Draft genome sequence of CBS 2479, the standard type strain of Trichosporon asahii.</title>
        <authorList>
            <person name="Yang R.Y."/>
            <person name="Li H.T."/>
            <person name="Zhu H."/>
            <person name="Zhou G.P."/>
            <person name="Wang M."/>
            <person name="Wang L."/>
        </authorList>
    </citation>
    <scope>NUCLEOTIDE SEQUENCE [LARGE SCALE GENOMIC DNA]</scope>
    <source>
        <strain evidence="3">ATCC 90039 / CBS 2479 / JCM 2466 / KCTC 7840 / NCYC 2677 / UAMH 7654</strain>
    </source>
</reference>
<dbReference type="Gene3D" id="3.40.50.1820">
    <property type="entry name" value="alpha/beta hydrolase"/>
    <property type="match status" value="1"/>
</dbReference>
<accession>J4UFR3</accession>
<dbReference type="InterPro" id="IPR052897">
    <property type="entry name" value="Sec-Metab_Biosynth_Hydrolase"/>
</dbReference>
<evidence type="ECO:0000313" key="3">
    <source>
        <dbReference type="Proteomes" id="UP000002748"/>
    </source>
</evidence>
<protein>
    <submittedName>
        <fullName evidence="2">Hydrolase/acyltransferase</fullName>
    </submittedName>
</protein>
<evidence type="ECO:0000259" key="1">
    <source>
        <dbReference type="Pfam" id="PF12697"/>
    </source>
</evidence>
<dbReference type="GO" id="GO:0016746">
    <property type="term" value="F:acyltransferase activity"/>
    <property type="evidence" value="ECO:0007669"/>
    <property type="project" value="UniProtKB-KW"/>
</dbReference>
<dbReference type="AlphaFoldDB" id="J4UFR3"/>
<name>J4UFR3_TRIAS</name>
<dbReference type="Proteomes" id="UP000002748">
    <property type="component" value="Unassembled WGS sequence"/>
</dbReference>
<keyword evidence="2" id="KW-0378">Hydrolase</keyword>
<dbReference type="Pfam" id="PF12697">
    <property type="entry name" value="Abhydrolase_6"/>
    <property type="match status" value="1"/>
</dbReference>
<feature type="domain" description="AB hydrolase-1" evidence="1">
    <location>
        <begin position="11"/>
        <end position="228"/>
    </location>
</feature>
<keyword evidence="2" id="KW-0012">Acyltransferase</keyword>
<dbReference type="PANTHER" id="PTHR37017:SF11">
    <property type="entry name" value="ESTERASE_LIPASE_THIOESTERASE DOMAIN-CONTAINING PROTEIN"/>
    <property type="match status" value="1"/>
</dbReference>
<dbReference type="GeneID" id="25984045"/>
<keyword evidence="2" id="KW-0808">Transferase</keyword>
<organism evidence="2 3">
    <name type="scientific">Trichosporon asahii var. asahii (strain ATCC 90039 / CBS 2479 / JCM 2466 / KCTC 7840 / NBRC 103889/ NCYC 2677 / UAMH 7654)</name>
    <name type="common">Yeast</name>
    <dbReference type="NCBI Taxonomy" id="1186058"/>
    <lineage>
        <taxon>Eukaryota</taxon>
        <taxon>Fungi</taxon>
        <taxon>Dikarya</taxon>
        <taxon>Basidiomycota</taxon>
        <taxon>Agaricomycotina</taxon>
        <taxon>Tremellomycetes</taxon>
        <taxon>Trichosporonales</taxon>
        <taxon>Trichosporonaceae</taxon>
        <taxon>Trichosporon</taxon>
    </lineage>
</organism>
<dbReference type="GO" id="GO:0016787">
    <property type="term" value="F:hydrolase activity"/>
    <property type="evidence" value="ECO:0007669"/>
    <property type="project" value="UniProtKB-KW"/>
</dbReference>
<dbReference type="HOGENOM" id="CLU_046066_2_1_1"/>
<gene>
    <name evidence="2" type="ORF">A1Q1_00531</name>
</gene>
<dbReference type="VEuPathDB" id="FungiDB:A1Q1_00531"/>
<dbReference type="KEGG" id="tasa:A1Q1_00531"/>
<dbReference type="OrthoDB" id="2931355at2759"/>
<sequence>MPHDLSDYPTVILVHGLFSNGGHWWKTILALKDKGYGIDQINAVDIPLTSIEDDVAVVKRAIEATPGDVILVGHSYAGVVISYAGTDIKKVRGLVYIAAIVPDAGESVSDILAWDPAKCADAIKPTSQGLLYIPPNEYKHAMCQDATADEAFTFATSQKPPKQGLVTEKSGNKPAWKNQPCYYAVSKDDHLVSPATQYKLVQRMPTNKTIELLASHASMNSHPQEIADLILSAAKAAAASAK</sequence>
<dbReference type="SUPFAM" id="SSF53474">
    <property type="entry name" value="alpha/beta-Hydrolases"/>
    <property type="match status" value="1"/>
</dbReference>
<dbReference type="InterPro" id="IPR000073">
    <property type="entry name" value="AB_hydrolase_1"/>
</dbReference>
<dbReference type="EMBL" id="ALBS01000124">
    <property type="protein sequence ID" value="EJT50230.1"/>
    <property type="molecule type" value="Genomic_DNA"/>
</dbReference>
<comment type="caution">
    <text evidence="2">The sequence shown here is derived from an EMBL/GenBank/DDBJ whole genome shotgun (WGS) entry which is preliminary data.</text>
</comment>